<gene>
    <name evidence="2" type="ORF">AMECASPLE_011791</name>
</gene>
<organism evidence="2 3">
    <name type="scientific">Ameca splendens</name>
    <dbReference type="NCBI Taxonomy" id="208324"/>
    <lineage>
        <taxon>Eukaryota</taxon>
        <taxon>Metazoa</taxon>
        <taxon>Chordata</taxon>
        <taxon>Craniata</taxon>
        <taxon>Vertebrata</taxon>
        <taxon>Euteleostomi</taxon>
        <taxon>Actinopterygii</taxon>
        <taxon>Neopterygii</taxon>
        <taxon>Teleostei</taxon>
        <taxon>Neoteleostei</taxon>
        <taxon>Acanthomorphata</taxon>
        <taxon>Ovalentaria</taxon>
        <taxon>Atherinomorphae</taxon>
        <taxon>Cyprinodontiformes</taxon>
        <taxon>Goodeidae</taxon>
        <taxon>Ameca</taxon>
    </lineage>
</organism>
<reference evidence="2 3" key="1">
    <citation type="submission" date="2021-06" db="EMBL/GenBank/DDBJ databases">
        <authorList>
            <person name="Palmer J.M."/>
        </authorList>
    </citation>
    <scope>NUCLEOTIDE SEQUENCE [LARGE SCALE GENOMIC DNA]</scope>
    <source>
        <strain evidence="2 3">AS_MEX2019</strain>
        <tissue evidence="2">Muscle</tissue>
    </source>
</reference>
<evidence type="ECO:0000256" key="1">
    <source>
        <dbReference type="SAM" id="MobiDB-lite"/>
    </source>
</evidence>
<sequence length="84" mass="9306">METRAMRSERGIWKPLCSTTRSQPHLRITLLESTVLLPALTCPLTQIVLSHCIAKRLLPRDSSGRKSGSWGGREQLGVPHVSSD</sequence>
<evidence type="ECO:0000313" key="3">
    <source>
        <dbReference type="Proteomes" id="UP001469553"/>
    </source>
</evidence>
<proteinExistence type="predicted"/>
<dbReference type="EMBL" id="JAHRIP010010124">
    <property type="protein sequence ID" value="MEQ2283484.1"/>
    <property type="molecule type" value="Genomic_DNA"/>
</dbReference>
<accession>A0ABV0XPS1</accession>
<evidence type="ECO:0000313" key="2">
    <source>
        <dbReference type="EMBL" id="MEQ2283484.1"/>
    </source>
</evidence>
<comment type="caution">
    <text evidence="2">The sequence shown here is derived from an EMBL/GenBank/DDBJ whole genome shotgun (WGS) entry which is preliminary data.</text>
</comment>
<keyword evidence="3" id="KW-1185">Reference proteome</keyword>
<name>A0ABV0XPS1_9TELE</name>
<protein>
    <submittedName>
        <fullName evidence="2">Uncharacterized protein</fullName>
    </submittedName>
</protein>
<feature type="region of interest" description="Disordered" evidence="1">
    <location>
        <begin position="60"/>
        <end position="84"/>
    </location>
</feature>
<dbReference type="Proteomes" id="UP001469553">
    <property type="component" value="Unassembled WGS sequence"/>
</dbReference>